<evidence type="ECO:0000313" key="2">
    <source>
        <dbReference type="EMBL" id="PTV92446.1"/>
    </source>
</evidence>
<feature type="domain" description="GP-PDE" evidence="1">
    <location>
        <begin position="1"/>
        <end position="227"/>
    </location>
</feature>
<dbReference type="PROSITE" id="PS51704">
    <property type="entry name" value="GP_PDE"/>
    <property type="match status" value="1"/>
</dbReference>
<evidence type="ECO:0000313" key="3">
    <source>
        <dbReference type="Proteomes" id="UP000244089"/>
    </source>
</evidence>
<dbReference type="InterPro" id="IPR030395">
    <property type="entry name" value="GP_PDE_dom"/>
</dbReference>
<dbReference type="SUPFAM" id="SSF51695">
    <property type="entry name" value="PLC-like phosphodiesterases"/>
    <property type="match status" value="1"/>
</dbReference>
<dbReference type="PANTHER" id="PTHR46211:SF14">
    <property type="entry name" value="GLYCEROPHOSPHODIESTER PHOSPHODIESTERASE"/>
    <property type="match status" value="1"/>
</dbReference>
<dbReference type="Proteomes" id="UP000244089">
    <property type="component" value="Unassembled WGS sequence"/>
</dbReference>
<accession>A0A2T5RF37</accession>
<dbReference type="AlphaFoldDB" id="A0A2T5RF37"/>
<dbReference type="PANTHER" id="PTHR46211">
    <property type="entry name" value="GLYCEROPHOSPHORYL DIESTER PHOSPHODIESTERASE"/>
    <property type="match status" value="1"/>
</dbReference>
<reference evidence="2 3" key="1">
    <citation type="submission" date="2018-04" db="EMBL/GenBank/DDBJ databases">
        <title>Subsurface microbial communities from deep shales in Ohio and West Virginia, USA.</title>
        <authorList>
            <person name="Wrighton K."/>
        </authorList>
    </citation>
    <scope>NUCLEOTIDE SEQUENCE [LARGE SCALE GENOMIC DNA]</scope>
    <source>
        <strain evidence="2 3">WC1</strain>
    </source>
</reference>
<dbReference type="OrthoDB" id="384721at2"/>
<name>A0A2T5RF37_9FIRM</name>
<dbReference type="RefSeq" id="WP_108143002.1">
    <property type="nucleotide sequence ID" value="NZ_QAXS01000072.1"/>
</dbReference>
<sequence length="227" mass="26320">MYRIGHRGASAYEPENTLIAFDKAIELGADMVELDIRLSKDGVLMVSHDSDISKYTDGQGYIENMTAKEIQEYRIEKNQKIPTLKEVFNHLNGRCGLYIEIKGEYLEDKLVYLIKEVGFNGPLIVGCFDAKKIEKVKQLDPLIETSLMVGTPYDNFIDKTLQIKANYVHFCWERFEDPHTLIKKEFMDEIHEKGLEVIIWHEERPEVIKEVEKFDIYGICGNKPELL</sequence>
<protein>
    <submittedName>
        <fullName evidence="2">Glycerophosphoryl diester phosphodiesterase</fullName>
    </submittedName>
</protein>
<dbReference type="Pfam" id="PF03009">
    <property type="entry name" value="GDPD"/>
    <property type="match status" value="1"/>
</dbReference>
<dbReference type="GO" id="GO:0008081">
    <property type="term" value="F:phosphoric diester hydrolase activity"/>
    <property type="evidence" value="ECO:0007669"/>
    <property type="project" value="InterPro"/>
</dbReference>
<dbReference type="GO" id="GO:0006629">
    <property type="term" value="P:lipid metabolic process"/>
    <property type="evidence" value="ECO:0007669"/>
    <property type="project" value="InterPro"/>
</dbReference>
<dbReference type="InterPro" id="IPR017946">
    <property type="entry name" value="PLC-like_Pdiesterase_TIM-brl"/>
</dbReference>
<comment type="caution">
    <text evidence="2">The sequence shown here is derived from an EMBL/GenBank/DDBJ whole genome shotgun (WGS) entry which is preliminary data.</text>
</comment>
<proteinExistence type="predicted"/>
<organism evidence="2 3">
    <name type="scientific">Halanaerobium saccharolyticum</name>
    <dbReference type="NCBI Taxonomy" id="43595"/>
    <lineage>
        <taxon>Bacteria</taxon>
        <taxon>Bacillati</taxon>
        <taxon>Bacillota</taxon>
        <taxon>Clostridia</taxon>
        <taxon>Halanaerobiales</taxon>
        <taxon>Halanaerobiaceae</taxon>
        <taxon>Halanaerobium</taxon>
    </lineage>
</organism>
<dbReference type="EMBL" id="QAXS01000072">
    <property type="protein sequence ID" value="PTV92446.1"/>
    <property type="molecule type" value="Genomic_DNA"/>
</dbReference>
<gene>
    <name evidence="2" type="ORF">C8C76_1723</name>
</gene>
<dbReference type="Gene3D" id="3.20.20.190">
    <property type="entry name" value="Phosphatidylinositol (PI) phosphodiesterase"/>
    <property type="match status" value="1"/>
</dbReference>
<evidence type="ECO:0000259" key="1">
    <source>
        <dbReference type="PROSITE" id="PS51704"/>
    </source>
</evidence>